<protein>
    <submittedName>
        <fullName evidence="2">Uncharacterized protein</fullName>
    </submittedName>
</protein>
<dbReference type="RefSeq" id="WP_034209396.1">
    <property type="nucleotide sequence ID" value="NZ_KN150856.1"/>
</dbReference>
<dbReference type="EMBL" id="JPGD01000003">
    <property type="protein sequence ID" value="KGC06424.1"/>
    <property type="molecule type" value="Genomic_DNA"/>
</dbReference>
<organism evidence="2 3">
    <name type="scientific">Burkholderia cepacia</name>
    <name type="common">Pseudomonas cepacia</name>
    <dbReference type="NCBI Taxonomy" id="292"/>
    <lineage>
        <taxon>Bacteria</taxon>
        <taxon>Pseudomonadati</taxon>
        <taxon>Pseudomonadota</taxon>
        <taxon>Betaproteobacteria</taxon>
        <taxon>Burkholderiales</taxon>
        <taxon>Burkholderiaceae</taxon>
        <taxon>Burkholderia</taxon>
        <taxon>Burkholderia cepacia complex</taxon>
    </lineage>
</organism>
<accession>A0AA88Z5H9</accession>
<name>A0AA88Z5H9_BURCE</name>
<feature type="region of interest" description="Disordered" evidence="1">
    <location>
        <begin position="166"/>
        <end position="216"/>
    </location>
</feature>
<feature type="compositionally biased region" description="Basic and acidic residues" evidence="1">
    <location>
        <begin position="171"/>
        <end position="206"/>
    </location>
</feature>
<proteinExistence type="predicted"/>
<evidence type="ECO:0000313" key="3">
    <source>
        <dbReference type="Proteomes" id="UP000029575"/>
    </source>
</evidence>
<comment type="caution">
    <text evidence="2">The sequence shown here is derived from an EMBL/GenBank/DDBJ whole genome shotgun (WGS) entry which is preliminary data.</text>
</comment>
<evidence type="ECO:0000313" key="2">
    <source>
        <dbReference type="EMBL" id="KGC06424.1"/>
    </source>
</evidence>
<gene>
    <name evidence="2" type="ORF">DM43_4979</name>
</gene>
<dbReference type="Proteomes" id="UP000029575">
    <property type="component" value="Unassembled WGS sequence"/>
</dbReference>
<evidence type="ECO:0000256" key="1">
    <source>
        <dbReference type="SAM" id="MobiDB-lite"/>
    </source>
</evidence>
<sequence length="216" mass="23655">MKQTVLAVLIGACAGLIAFVAAVNNSRRKRAAARIPRPDASPSLDFQYFPGEPKGYAGYTDHVSMQQTVNDALVERDADWQFSSIGFAKGFLRTVLLRADRSQSEPCIFRMAGVSRNDAMTIEWIARMQTEGVDNAPPSTSNLKSIVDGIASDISSTGPRRAKFWRSAGGDGREGVEHDEIPAERLRELTERMRDAERRGESRAADARIVPPESSG</sequence>
<dbReference type="AlphaFoldDB" id="A0AA88Z5H9"/>
<reference evidence="2 3" key="1">
    <citation type="submission" date="2014-06" db="EMBL/GenBank/DDBJ databases">
        <authorList>
            <person name="Bishop-Lilly K.A."/>
            <person name="Broomall S.M."/>
            <person name="Chain P.S."/>
            <person name="Chertkov O."/>
            <person name="Coyne S.R."/>
            <person name="Daligault H.E."/>
            <person name="Davenport K.W."/>
            <person name="Erkkila T."/>
            <person name="Frey K.G."/>
            <person name="Gibbons H.S."/>
            <person name="Gu W."/>
            <person name="Jaissle J."/>
            <person name="Johnson S.L."/>
            <person name="Koroleva G.I."/>
            <person name="Ladner J.T."/>
            <person name="Lo C.-C."/>
            <person name="Minogue T.D."/>
            <person name="Munk C."/>
            <person name="Palacios G.F."/>
            <person name="Redden C.L."/>
            <person name="Rosenzweig C.N."/>
            <person name="Scholz M.B."/>
            <person name="Teshima H."/>
            <person name="Xu Y."/>
        </authorList>
    </citation>
    <scope>NUCLEOTIDE SEQUENCE [LARGE SCALE GENOMIC DNA]</scope>
    <source>
        <strain evidence="2 3">DWS 37UF10B-2</strain>
    </source>
</reference>